<dbReference type="PRINTS" id="PR00313">
    <property type="entry name" value="CABNDNGRPT"/>
</dbReference>
<evidence type="ECO:0000313" key="1">
    <source>
        <dbReference type="EMBL" id="NMF64978.1"/>
    </source>
</evidence>
<dbReference type="InterPro" id="IPR001343">
    <property type="entry name" value="Hemolysn_Ca-bd"/>
</dbReference>
<name>A0ABX1MC35_9CYAN</name>
<sequence>MLVKINKSQISLYTSSNSNGVESLINQGVMNVETIKGTSGNDNLNYSVRKDDLLIYGLQGNDTITGGSGDDTLAGEFGDDILTGGAGRDIFELYYSGGGIDRITDFKPGEDLIVVRTAPHNSKDDNDNYQRLLSVTKDVLNEGVAINSTQFTTPPLNIGSSKSVVQVNNGSLTYHTDTGALFYDTQQIALLAPKLGWGDITSSIVTTTSPV</sequence>
<dbReference type="EMBL" id="QMEC01000084">
    <property type="protein sequence ID" value="NMF64978.1"/>
    <property type="molecule type" value="Genomic_DNA"/>
</dbReference>
<comment type="caution">
    <text evidence="1">The sequence shown here is derived from an EMBL/GenBank/DDBJ whole genome shotgun (WGS) entry which is preliminary data.</text>
</comment>
<dbReference type="InterPro" id="IPR018511">
    <property type="entry name" value="Hemolysin-typ_Ca-bd_CS"/>
</dbReference>
<dbReference type="PROSITE" id="PS00330">
    <property type="entry name" value="HEMOLYSIN_CALCIUM"/>
    <property type="match status" value="1"/>
</dbReference>
<dbReference type="InterPro" id="IPR011049">
    <property type="entry name" value="Serralysin-like_metalloprot_C"/>
</dbReference>
<dbReference type="SUPFAM" id="SSF51120">
    <property type="entry name" value="beta-Roll"/>
    <property type="match status" value="1"/>
</dbReference>
<evidence type="ECO:0008006" key="3">
    <source>
        <dbReference type="Google" id="ProtNLM"/>
    </source>
</evidence>
<accession>A0ABX1MC35</accession>
<dbReference type="Proteomes" id="UP000762253">
    <property type="component" value="Unassembled WGS sequence"/>
</dbReference>
<keyword evidence="2" id="KW-1185">Reference proteome</keyword>
<reference evidence="1 2" key="1">
    <citation type="submission" date="2018-06" db="EMBL/GenBank/DDBJ databases">
        <title>Comparative genomics of Brasilonema spp. strains.</title>
        <authorList>
            <person name="Alvarenga D.O."/>
            <person name="Fiore M.F."/>
            <person name="Varani A.M."/>
        </authorList>
    </citation>
    <scope>NUCLEOTIDE SEQUENCE [LARGE SCALE GENOMIC DNA]</scope>
    <source>
        <strain evidence="1 2">UFV-OR1</strain>
    </source>
</reference>
<gene>
    <name evidence="1" type="ORF">DP115_20275</name>
</gene>
<dbReference type="Pfam" id="PF00353">
    <property type="entry name" value="HemolysinCabind"/>
    <property type="match status" value="1"/>
</dbReference>
<dbReference type="Gene3D" id="2.150.10.10">
    <property type="entry name" value="Serralysin-like metalloprotease, C-terminal"/>
    <property type="match status" value="1"/>
</dbReference>
<organism evidence="1 2">
    <name type="scientific">Brasilonema octagenarum UFV-OR1</name>
    <dbReference type="NCBI Taxonomy" id="417115"/>
    <lineage>
        <taxon>Bacteria</taxon>
        <taxon>Bacillati</taxon>
        <taxon>Cyanobacteriota</taxon>
        <taxon>Cyanophyceae</taxon>
        <taxon>Nostocales</taxon>
        <taxon>Scytonemataceae</taxon>
        <taxon>Brasilonema</taxon>
        <taxon>Octagenarum group</taxon>
    </lineage>
</organism>
<evidence type="ECO:0000313" key="2">
    <source>
        <dbReference type="Proteomes" id="UP000762253"/>
    </source>
</evidence>
<proteinExistence type="predicted"/>
<protein>
    <recommendedName>
        <fullName evidence="3">Calcium-binding protein</fullName>
    </recommendedName>
</protein>